<evidence type="ECO:0000313" key="2">
    <source>
        <dbReference type="Proteomes" id="UP001231649"/>
    </source>
</evidence>
<gene>
    <name evidence="1" type="ORF">PYW08_004588</name>
</gene>
<accession>A0ACC2QPX1</accession>
<dbReference type="Proteomes" id="UP001231649">
    <property type="component" value="Chromosome 16"/>
</dbReference>
<reference evidence="1" key="1">
    <citation type="submission" date="2023-03" db="EMBL/GenBank/DDBJ databases">
        <title>Chromosome-level genomes of two armyworms, Mythimna separata and Mythimna loreyi, provide insights into the biosynthesis and reception of sex pheromones.</title>
        <authorList>
            <person name="Zhao H."/>
        </authorList>
    </citation>
    <scope>NUCLEOTIDE SEQUENCE</scope>
    <source>
        <strain evidence="1">BeijingLab</strain>
    </source>
</reference>
<name>A0ACC2QPX1_9NEOP</name>
<dbReference type="EMBL" id="CM056792">
    <property type="protein sequence ID" value="KAJ8722186.1"/>
    <property type="molecule type" value="Genomic_DNA"/>
</dbReference>
<proteinExistence type="predicted"/>
<sequence>MPYPAPAFGKRATTDNDDVTNGASRSPKNVASCSSENSIRGQQQHLIQPVAGTLPDSAKSLSNAARGLLMRLLERDPRVRIRNLRQLQQSALFMKFNFEHVKMKKISPRAVLERHFPNGATESPTNNQRTSNQKMFVAFDQPTLI</sequence>
<organism evidence="1 2">
    <name type="scientific">Mythimna loreyi</name>
    <dbReference type="NCBI Taxonomy" id="667449"/>
    <lineage>
        <taxon>Eukaryota</taxon>
        <taxon>Metazoa</taxon>
        <taxon>Ecdysozoa</taxon>
        <taxon>Arthropoda</taxon>
        <taxon>Hexapoda</taxon>
        <taxon>Insecta</taxon>
        <taxon>Pterygota</taxon>
        <taxon>Neoptera</taxon>
        <taxon>Endopterygota</taxon>
        <taxon>Lepidoptera</taxon>
        <taxon>Glossata</taxon>
        <taxon>Ditrysia</taxon>
        <taxon>Noctuoidea</taxon>
        <taxon>Noctuidae</taxon>
        <taxon>Noctuinae</taxon>
        <taxon>Hadenini</taxon>
        <taxon>Mythimna</taxon>
    </lineage>
</organism>
<protein>
    <submittedName>
        <fullName evidence="1">Uncharacterized protein</fullName>
    </submittedName>
</protein>
<comment type="caution">
    <text evidence="1">The sequence shown here is derived from an EMBL/GenBank/DDBJ whole genome shotgun (WGS) entry which is preliminary data.</text>
</comment>
<evidence type="ECO:0000313" key="1">
    <source>
        <dbReference type="EMBL" id="KAJ8722186.1"/>
    </source>
</evidence>
<keyword evidence="2" id="KW-1185">Reference proteome</keyword>